<accession>A0AAV2T0M5</accession>
<dbReference type="InterPro" id="IPR036638">
    <property type="entry name" value="HLH_DNA-bd_sf"/>
</dbReference>
<evidence type="ECO:0000259" key="13">
    <source>
        <dbReference type="PROSITE" id="PS50888"/>
    </source>
</evidence>
<dbReference type="Gene3D" id="4.10.280.10">
    <property type="entry name" value="Helix-loop-helix DNA-binding domain"/>
    <property type="match status" value="1"/>
</dbReference>
<dbReference type="Proteomes" id="UP001497525">
    <property type="component" value="Unassembled WGS sequence"/>
</dbReference>
<feature type="domain" description="BHLH" evidence="13">
    <location>
        <begin position="244"/>
        <end position="297"/>
    </location>
</feature>
<evidence type="ECO:0000256" key="6">
    <source>
        <dbReference type="ARBA" id="ARBA00023015"/>
    </source>
</evidence>
<evidence type="ECO:0000256" key="7">
    <source>
        <dbReference type="ARBA" id="ARBA00023125"/>
    </source>
</evidence>
<evidence type="ECO:0000313" key="15">
    <source>
        <dbReference type="Proteomes" id="UP001497525"/>
    </source>
</evidence>
<dbReference type="PANTHER" id="PTHR46062">
    <property type="entry name" value="STEROL REGULATORY ELEMENT-BINDING PROTEIN"/>
    <property type="match status" value="1"/>
</dbReference>
<evidence type="ECO:0000313" key="14">
    <source>
        <dbReference type="EMBL" id="CAL5130035.1"/>
    </source>
</evidence>
<dbReference type="Pfam" id="PF00010">
    <property type="entry name" value="HLH"/>
    <property type="match status" value="1"/>
</dbReference>
<dbReference type="SUPFAM" id="SSF47459">
    <property type="entry name" value="HLH, helix-loop-helix DNA-binding domain"/>
    <property type="match status" value="1"/>
</dbReference>
<keyword evidence="3" id="KW-0812">Transmembrane</keyword>
<feature type="region of interest" description="Disordered" evidence="12">
    <location>
        <begin position="223"/>
        <end position="247"/>
    </location>
</feature>
<evidence type="ECO:0000256" key="12">
    <source>
        <dbReference type="SAM" id="MobiDB-lite"/>
    </source>
</evidence>
<evidence type="ECO:0000256" key="10">
    <source>
        <dbReference type="ARBA" id="ARBA00023242"/>
    </source>
</evidence>
<evidence type="ECO:0000256" key="2">
    <source>
        <dbReference type="ARBA" id="ARBA00004477"/>
    </source>
</evidence>
<keyword evidence="4" id="KW-0256">Endoplasmic reticulum</keyword>
<keyword evidence="10" id="KW-0539">Nucleus</keyword>
<feature type="region of interest" description="Disordered" evidence="12">
    <location>
        <begin position="1302"/>
        <end position="1321"/>
    </location>
</feature>
<comment type="subcellular location">
    <subcellularLocation>
        <location evidence="2">Endoplasmic reticulum membrane</location>
        <topology evidence="2">Multi-pass membrane protein</topology>
    </subcellularLocation>
    <subcellularLocation>
        <location evidence="1">Nucleus</location>
    </subcellularLocation>
</comment>
<evidence type="ECO:0000256" key="8">
    <source>
        <dbReference type="ARBA" id="ARBA00023136"/>
    </source>
</evidence>
<dbReference type="GO" id="GO:0005634">
    <property type="term" value="C:nucleus"/>
    <property type="evidence" value="ECO:0007669"/>
    <property type="project" value="UniProtKB-SubCell"/>
</dbReference>
<organism evidence="14 15">
    <name type="scientific">Calicophoron daubneyi</name>
    <name type="common">Rumen fluke</name>
    <name type="synonym">Paramphistomum daubneyi</name>
    <dbReference type="NCBI Taxonomy" id="300641"/>
    <lineage>
        <taxon>Eukaryota</taxon>
        <taxon>Metazoa</taxon>
        <taxon>Spiralia</taxon>
        <taxon>Lophotrochozoa</taxon>
        <taxon>Platyhelminthes</taxon>
        <taxon>Trematoda</taxon>
        <taxon>Digenea</taxon>
        <taxon>Plagiorchiida</taxon>
        <taxon>Pronocephalata</taxon>
        <taxon>Paramphistomoidea</taxon>
        <taxon>Paramphistomidae</taxon>
        <taxon>Calicophoron</taxon>
    </lineage>
</organism>
<evidence type="ECO:0000256" key="4">
    <source>
        <dbReference type="ARBA" id="ARBA00022824"/>
    </source>
</evidence>
<dbReference type="InterPro" id="IPR011598">
    <property type="entry name" value="bHLH_dom"/>
</dbReference>
<name>A0AAV2T0M5_CALDB</name>
<dbReference type="GO" id="GO:0000978">
    <property type="term" value="F:RNA polymerase II cis-regulatory region sequence-specific DNA binding"/>
    <property type="evidence" value="ECO:0007669"/>
    <property type="project" value="TreeGrafter"/>
</dbReference>
<evidence type="ECO:0000256" key="1">
    <source>
        <dbReference type="ARBA" id="ARBA00004123"/>
    </source>
</evidence>
<keyword evidence="6" id="KW-0805">Transcription regulation</keyword>
<dbReference type="PROSITE" id="PS50888">
    <property type="entry name" value="BHLH"/>
    <property type="match status" value="1"/>
</dbReference>
<dbReference type="EMBL" id="CAXLJL010000057">
    <property type="protein sequence ID" value="CAL5130035.1"/>
    <property type="molecule type" value="Genomic_DNA"/>
</dbReference>
<feature type="compositionally biased region" description="Polar residues" evidence="12">
    <location>
        <begin position="227"/>
        <end position="242"/>
    </location>
</feature>
<dbReference type="GO" id="GO:0005789">
    <property type="term" value="C:endoplasmic reticulum membrane"/>
    <property type="evidence" value="ECO:0007669"/>
    <property type="project" value="UniProtKB-SubCell"/>
</dbReference>
<proteinExistence type="predicted"/>
<reference evidence="14" key="1">
    <citation type="submission" date="2024-06" db="EMBL/GenBank/DDBJ databases">
        <authorList>
            <person name="Liu X."/>
            <person name="Lenzi L."/>
            <person name="Haldenby T S."/>
            <person name="Uol C."/>
        </authorList>
    </citation>
    <scope>NUCLEOTIDE SEQUENCE</scope>
</reference>
<feature type="region of interest" description="Disordered" evidence="12">
    <location>
        <begin position="360"/>
        <end position="392"/>
    </location>
</feature>
<evidence type="ECO:0000256" key="5">
    <source>
        <dbReference type="ARBA" id="ARBA00022989"/>
    </source>
</evidence>
<gene>
    <name evidence="14" type="ORF">CDAUBV1_LOCUS1479</name>
</gene>
<dbReference type="GO" id="GO:0046983">
    <property type="term" value="F:protein dimerization activity"/>
    <property type="evidence" value="ECO:0007669"/>
    <property type="project" value="InterPro"/>
</dbReference>
<keyword evidence="5" id="KW-1133">Transmembrane helix</keyword>
<sequence>MDLNSLFRPSNDGLSESLEELSQIFNEPLLNELTDKLLSDANIDEFGEFVLDDFRQEPQTYFHDLIPTDPPVMISSTKSGTVSSEKLNRSNHATLEALLKSQTLSSCSPAAPELCAKPGNLINRRENETEIYPSRHLQKEPQVTSLPDLLSEQNRTRNQTQTDKCVPRSKLVGNLLDKPLVTDAPKLPATNSGVYYPNLIFLDSAIEKRSCCSETLSNGNHDAGMYNNDNGASTDVSRSSSKPVKRTPHNAIEKRYRASINGRIDELRKILIPYPNADSKVNKSAVLRQAIDRIKELEAKNDQLQAELQALRSLRKVAPILGSFSYNAESGVCSFESSPSSDSFTSFDMGNLTPLSSGTTCGILSNHRDNESGDSALSSSGSQSSPDSFGAAPWSIDIESSMQIFKAPDFITTATPACGMQVSQNNHNEEGLMKFTKYATSLLTSTSTCGFDLKDPSDCSSNTQQPYVNGDPMIDGPTTQNLPTFAEFLAADKITAADLNSLPKETNFHSVRKSSNSPLIGGKRTADYLTSRPAKIRRELFVSSGANVADESAYQLISTLPSNSSVELQPDRQPAIRKLLYTSDVHMNSDISPEDIRAPRPTFTPNFGGVAARTTLCVVALCLIAFDPFILTGNQRTPNSQDLQFSPARRLLSVFTTISPEENAEDSYNCWLTWVACVVQWSVAAFLFLRACQMISPSQTELDARFVAASESADLHWTKANDALAKSSWSLAEQHLWLCLADLDAPLINRQYKFDHLANYMFCLRDWVAIFLEAAWIFVTRTPRWIWTMNVRPWFRRRINAPVRSEPVTLSERPSSLAEIRLRLLELYLFAMNSGQLDSSCLVTVHPLAWFRLILSCVCDFTDGAIQAVRQKGRKSVKKRGYALDSYLRPSLVVRQGVTLLLIMSRRGCSRVSHIFAHRILTVANRLPDDTIWGRWISNPVIRSIFIQRPYDCVCLPQSSGEKISSRLYQVIQAKLEKYLTAHCLRVLLHKTCPDFYELGPSFQALLEICSAKHTEYLAAESYGFVFPRHSLSSSDEAVDSYSKALLKDRWWAQFTAVLWFSLVRAEGIAAELVQVDTSVGGALPTSLEEPPAVVLSCPETGELARALWVAYRAACCGLPPAESYSLACRASTLIEEALKNICDRCTSISEYDSLVFIDDMSIPFEVLVWTLIAADIVGSIIAFPFMAPKLLHKEFILPLNMPSDVLKACTSAAQTFRRVSYMLGSERPEWIRLKLLCIETSSAIISGSNPVRARVRLMQRFREVLKHLPWTMVQTYKRRWLTVMTYLYGVGFPCHNKISSADHSRRKLPPAAYSPKSSQEVDHIPRTANLELLGDELFTQSLAS</sequence>
<keyword evidence="8" id="KW-0472">Membrane</keyword>
<dbReference type="SMART" id="SM00353">
    <property type="entry name" value="HLH"/>
    <property type="match status" value="1"/>
</dbReference>
<comment type="caution">
    <text evidence="14">The sequence shown here is derived from an EMBL/GenBank/DDBJ whole genome shotgun (WGS) entry which is preliminary data.</text>
</comment>
<evidence type="ECO:0000256" key="9">
    <source>
        <dbReference type="ARBA" id="ARBA00023163"/>
    </source>
</evidence>
<feature type="coiled-coil region" evidence="11">
    <location>
        <begin position="280"/>
        <end position="317"/>
    </location>
</feature>
<dbReference type="PANTHER" id="PTHR46062:SF1">
    <property type="entry name" value="LP12374P"/>
    <property type="match status" value="1"/>
</dbReference>
<feature type="compositionally biased region" description="Low complexity" evidence="12">
    <location>
        <begin position="373"/>
        <end position="390"/>
    </location>
</feature>
<keyword evidence="11" id="KW-0175">Coiled coil</keyword>
<keyword evidence="9" id="KW-0804">Transcription</keyword>
<protein>
    <recommendedName>
        <fullName evidence="13">BHLH domain-containing protein</fullName>
    </recommendedName>
</protein>
<evidence type="ECO:0000256" key="11">
    <source>
        <dbReference type="SAM" id="Coils"/>
    </source>
</evidence>
<keyword evidence="7" id="KW-0238">DNA-binding</keyword>
<evidence type="ECO:0000256" key="3">
    <source>
        <dbReference type="ARBA" id="ARBA00022692"/>
    </source>
</evidence>
<dbReference type="GO" id="GO:0000981">
    <property type="term" value="F:DNA-binding transcription factor activity, RNA polymerase II-specific"/>
    <property type="evidence" value="ECO:0007669"/>
    <property type="project" value="TreeGrafter"/>
</dbReference>